<proteinExistence type="inferred from homology"/>
<keyword evidence="10" id="KW-0133">Cell shape</keyword>
<evidence type="ECO:0000256" key="4">
    <source>
        <dbReference type="ARBA" id="ARBA00010871"/>
    </source>
</evidence>
<evidence type="ECO:0000256" key="13">
    <source>
        <dbReference type="ARBA" id="ARBA00047614"/>
    </source>
</evidence>
<keyword evidence="11" id="KW-0573">Peptidoglycan synthesis</keyword>
<dbReference type="EMBL" id="JAATJA010000002">
    <property type="protein sequence ID" value="NJB68301.1"/>
    <property type="molecule type" value="Genomic_DNA"/>
</dbReference>
<dbReference type="EC" id="6.3.2.4" evidence="5"/>
<dbReference type="GO" id="GO:0005524">
    <property type="term" value="F:ATP binding"/>
    <property type="evidence" value="ECO:0007669"/>
    <property type="project" value="UniProtKB-UniRule"/>
</dbReference>
<comment type="cofactor">
    <cofactor evidence="2">
        <name>Mg(2+)</name>
        <dbReference type="ChEBI" id="CHEBI:18420"/>
    </cofactor>
</comment>
<dbReference type="PANTHER" id="PTHR23132">
    <property type="entry name" value="D-ALANINE--D-ALANINE LIGASE"/>
    <property type="match status" value="1"/>
</dbReference>
<keyword evidence="6" id="KW-0963">Cytoplasm</keyword>
<keyword evidence="8 14" id="KW-0547">Nucleotide-binding</keyword>
<keyword evidence="7 16" id="KW-0436">Ligase</keyword>
<dbReference type="InterPro" id="IPR011761">
    <property type="entry name" value="ATP-grasp"/>
</dbReference>
<dbReference type="GO" id="GO:0008716">
    <property type="term" value="F:D-alanine-D-alanine ligase activity"/>
    <property type="evidence" value="ECO:0007669"/>
    <property type="project" value="UniProtKB-EC"/>
</dbReference>
<dbReference type="Gene3D" id="3.30.470.20">
    <property type="entry name" value="ATP-grasp fold, B domain"/>
    <property type="match status" value="1"/>
</dbReference>
<evidence type="ECO:0000256" key="10">
    <source>
        <dbReference type="ARBA" id="ARBA00022960"/>
    </source>
</evidence>
<dbReference type="Gene3D" id="3.30.1490.20">
    <property type="entry name" value="ATP-grasp fold, A domain"/>
    <property type="match status" value="1"/>
</dbReference>
<evidence type="ECO:0000256" key="7">
    <source>
        <dbReference type="ARBA" id="ARBA00022598"/>
    </source>
</evidence>
<comment type="similarity">
    <text evidence="4">Belongs to the D-alanine--D-alanine ligase family.</text>
</comment>
<comment type="cofactor">
    <cofactor evidence="1">
        <name>Mn(2+)</name>
        <dbReference type="ChEBI" id="CHEBI:29035"/>
    </cofactor>
</comment>
<dbReference type="Gene3D" id="3.40.50.20">
    <property type="match status" value="1"/>
</dbReference>
<evidence type="ECO:0000256" key="2">
    <source>
        <dbReference type="ARBA" id="ARBA00001946"/>
    </source>
</evidence>
<dbReference type="GO" id="GO:0008360">
    <property type="term" value="P:regulation of cell shape"/>
    <property type="evidence" value="ECO:0007669"/>
    <property type="project" value="UniProtKB-KW"/>
</dbReference>
<dbReference type="GO" id="GO:0046872">
    <property type="term" value="F:metal ion binding"/>
    <property type="evidence" value="ECO:0007669"/>
    <property type="project" value="InterPro"/>
</dbReference>
<keyword evidence="17" id="KW-1185">Reference proteome</keyword>
<dbReference type="PANTHER" id="PTHR23132:SF23">
    <property type="entry name" value="D-ALANINE--D-ALANINE LIGASE B"/>
    <property type="match status" value="1"/>
</dbReference>
<gene>
    <name evidence="16" type="ORF">GGQ74_001974</name>
</gene>
<dbReference type="RefSeq" id="WP_167941380.1">
    <property type="nucleotide sequence ID" value="NZ_JAATJA010000002.1"/>
</dbReference>
<dbReference type="GO" id="GO:0009252">
    <property type="term" value="P:peptidoglycan biosynthetic process"/>
    <property type="evidence" value="ECO:0007669"/>
    <property type="project" value="UniProtKB-KW"/>
</dbReference>
<evidence type="ECO:0000256" key="6">
    <source>
        <dbReference type="ARBA" id="ARBA00022490"/>
    </source>
</evidence>
<evidence type="ECO:0000256" key="11">
    <source>
        <dbReference type="ARBA" id="ARBA00022984"/>
    </source>
</evidence>
<evidence type="ECO:0000256" key="5">
    <source>
        <dbReference type="ARBA" id="ARBA00012216"/>
    </source>
</evidence>
<comment type="subcellular location">
    <subcellularLocation>
        <location evidence="3">Cytoplasm</location>
    </subcellularLocation>
</comment>
<evidence type="ECO:0000259" key="15">
    <source>
        <dbReference type="PROSITE" id="PS50975"/>
    </source>
</evidence>
<reference evidence="16 17" key="1">
    <citation type="submission" date="2020-03" db="EMBL/GenBank/DDBJ databases">
        <title>Genomic Encyclopedia of Type Strains, Phase IV (KMG-IV): sequencing the most valuable type-strain genomes for metagenomic binning, comparative biology and taxonomic classification.</title>
        <authorList>
            <person name="Goeker M."/>
        </authorList>
    </citation>
    <scope>NUCLEOTIDE SEQUENCE [LARGE SCALE GENOMIC DNA]</scope>
    <source>
        <strain evidence="16 17">DSM 24233</strain>
    </source>
</reference>
<evidence type="ECO:0000256" key="1">
    <source>
        <dbReference type="ARBA" id="ARBA00001936"/>
    </source>
</evidence>
<dbReference type="InterPro" id="IPR016185">
    <property type="entry name" value="PreATP-grasp_dom_sf"/>
</dbReference>
<comment type="caution">
    <text evidence="16">The sequence shown here is derived from an EMBL/GenBank/DDBJ whole genome shotgun (WGS) entry which is preliminary data.</text>
</comment>
<dbReference type="InterPro" id="IPR011095">
    <property type="entry name" value="Dala_Dala_lig_C"/>
</dbReference>
<dbReference type="AlphaFoldDB" id="A0A846QJH8"/>
<evidence type="ECO:0000256" key="9">
    <source>
        <dbReference type="ARBA" id="ARBA00022840"/>
    </source>
</evidence>
<dbReference type="PROSITE" id="PS00844">
    <property type="entry name" value="DALA_DALA_LIGASE_2"/>
    <property type="match status" value="1"/>
</dbReference>
<name>A0A846QJH8_9BACT</name>
<protein>
    <recommendedName>
        <fullName evidence="5">D-alanine--D-alanine ligase</fullName>
        <ecNumber evidence="5">6.3.2.4</ecNumber>
    </recommendedName>
</protein>
<comment type="catalytic activity">
    <reaction evidence="13">
        <text>2 D-alanine + ATP = D-alanyl-D-alanine + ADP + phosphate + H(+)</text>
        <dbReference type="Rhea" id="RHEA:11224"/>
        <dbReference type="ChEBI" id="CHEBI:15378"/>
        <dbReference type="ChEBI" id="CHEBI:30616"/>
        <dbReference type="ChEBI" id="CHEBI:43474"/>
        <dbReference type="ChEBI" id="CHEBI:57416"/>
        <dbReference type="ChEBI" id="CHEBI:57822"/>
        <dbReference type="ChEBI" id="CHEBI:456216"/>
        <dbReference type="EC" id="6.3.2.4"/>
    </reaction>
</comment>
<dbReference type="SUPFAM" id="SSF52440">
    <property type="entry name" value="PreATP-grasp domain"/>
    <property type="match status" value="1"/>
</dbReference>
<organism evidence="16 17">
    <name type="scientific">Desulfobaculum xiamenense</name>
    <dbReference type="NCBI Taxonomy" id="995050"/>
    <lineage>
        <taxon>Bacteria</taxon>
        <taxon>Pseudomonadati</taxon>
        <taxon>Thermodesulfobacteriota</taxon>
        <taxon>Desulfovibrionia</taxon>
        <taxon>Desulfovibrionales</taxon>
        <taxon>Desulfovibrionaceae</taxon>
        <taxon>Desulfobaculum</taxon>
    </lineage>
</organism>
<dbReference type="GO" id="GO:0005737">
    <property type="term" value="C:cytoplasm"/>
    <property type="evidence" value="ECO:0007669"/>
    <property type="project" value="UniProtKB-SubCell"/>
</dbReference>
<dbReference type="InterPro" id="IPR000291">
    <property type="entry name" value="D-Ala_lig_Van_CS"/>
</dbReference>
<dbReference type="SUPFAM" id="SSF56059">
    <property type="entry name" value="Glutathione synthetase ATP-binding domain-like"/>
    <property type="match status" value="1"/>
</dbReference>
<dbReference type="InterPro" id="IPR013815">
    <property type="entry name" value="ATP_grasp_subdomain_1"/>
</dbReference>
<evidence type="ECO:0000256" key="3">
    <source>
        <dbReference type="ARBA" id="ARBA00004496"/>
    </source>
</evidence>
<accession>A0A846QJH8</accession>
<evidence type="ECO:0000313" key="16">
    <source>
        <dbReference type="EMBL" id="NJB68301.1"/>
    </source>
</evidence>
<dbReference type="Proteomes" id="UP000580856">
    <property type="component" value="Unassembled WGS sequence"/>
</dbReference>
<dbReference type="PROSITE" id="PS50975">
    <property type="entry name" value="ATP_GRASP"/>
    <property type="match status" value="1"/>
</dbReference>
<evidence type="ECO:0000256" key="8">
    <source>
        <dbReference type="ARBA" id="ARBA00022741"/>
    </source>
</evidence>
<feature type="domain" description="ATP-grasp" evidence="15">
    <location>
        <begin position="113"/>
        <end position="318"/>
    </location>
</feature>
<dbReference type="GO" id="GO:0071555">
    <property type="term" value="P:cell wall organization"/>
    <property type="evidence" value="ECO:0007669"/>
    <property type="project" value="UniProtKB-KW"/>
</dbReference>
<dbReference type="Pfam" id="PF07478">
    <property type="entry name" value="Dala_Dala_lig_C"/>
    <property type="match status" value="1"/>
</dbReference>
<sequence length="342" mass="36214">MRIGITYDLRSDYLARGYSKAETAEFDSPVTIDGIAGALTRAGHEVERVGGLDALIEALAAGRSWDLVFNIAEGMHGYGREAVIPALLEARGIACTFSDPLALAVCLHKPTTKRVVRDAGVPTPEFAVIATMADLDGFALPFPVFAKPVAEGTSKGVTGSSLVHDAAQLAEVCERLLAAHSQPVLVERYLPGREFTVGIVGSGAKAKSIGVMEVLVGGKGGSDAVYCYDTKQEYLDRVTYHLATDAQAQAAAELAVDAWRALDCRDAGRVDVRLDENGQPRFIEANPLPGLHPIDSDLPIICRLGGIEYDTLIRAIVAGACERCGLDGEARTGRIPAAGEVQ</sequence>
<evidence type="ECO:0000313" key="17">
    <source>
        <dbReference type="Proteomes" id="UP000580856"/>
    </source>
</evidence>
<keyword evidence="9 14" id="KW-0067">ATP-binding</keyword>
<evidence type="ECO:0000256" key="14">
    <source>
        <dbReference type="PROSITE-ProRule" id="PRU00409"/>
    </source>
</evidence>
<evidence type="ECO:0000256" key="12">
    <source>
        <dbReference type="ARBA" id="ARBA00023316"/>
    </source>
</evidence>
<keyword evidence="12" id="KW-0961">Cell wall biogenesis/degradation</keyword>